<comment type="caution">
    <text evidence="9">The sequence shown here is derived from an EMBL/GenBank/DDBJ whole genome shotgun (WGS) entry which is preliminary data.</text>
</comment>
<evidence type="ECO:0000256" key="2">
    <source>
        <dbReference type="ARBA" id="ARBA00022692"/>
    </source>
</evidence>
<keyword evidence="3 7" id="KW-1133">Transmembrane helix</keyword>
<proteinExistence type="inferred from homology"/>
<dbReference type="InterPro" id="IPR052337">
    <property type="entry name" value="SAT4-like"/>
</dbReference>
<feature type="transmembrane region" description="Helical" evidence="7">
    <location>
        <begin position="190"/>
        <end position="209"/>
    </location>
</feature>
<evidence type="ECO:0000256" key="5">
    <source>
        <dbReference type="ARBA" id="ARBA00038359"/>
    </source>
</evidence>
<organism evidence="9 10">
    <name type="scientific">Periconia digitata</name>
    <dbReference type="NCBI Taxonomy" id="1303443"/>
    <lineage>
        <taxon>Eukaryota</taxon>
        <taxon>Fungi</taxon>
        <taxon>Dikarya</taxon>
        <taxon>Ascomycota</taxon>
        <taxon>Pezizomycotina</taxon>
        <taxon>Dothideomycetes</taxon>
        <taxon>Pleosporomycetidae</taxon>
        <taxon>Pleosporales</taxon>
        <taxon>Massarineae</taxon>
        <taxon>Periconiaceae</taxon>
        <taxon>Periconia</taxon>
    </lineage>
</organism>
<feature type="transmembrane region" description="Helical" evidence="7">
    <location>
        <begin position="24"/>
        <end position="45"/>
    </location>
</feature>
<gene>
    <name evidence="9" type="ORF">PDIGIT_LOCUS9761</name>
</gene>
<dbReference type="OrthoDB" id="5342292at2759"/>
<dbReference type="EMBL" id="CAOQHR010000006">
    <property type="protein sequence ID" value="CAI6336657.1"/>
    <property type="molecule type" value="Genomic_DNA"/>
</dbReference>
<feature type="transmembrane region" description="Helical" evidence="7">
    <location>
        <begin position="57"/>
        <end position="78"/>
    </location>
</feature>
<evidence type="ECO:0000256" key="3">
    <source>
        <dbReference type="ARBA" id="ARBA00022989"/>
    </source>
</evidence>
<name>A0A9W4UKF4_9PLEO</name>
<comment type="subcellular location">
    <subcellularLocation>
        <location evidence="1">Membrane</location>
        <topology evidence="1">Multi-pass membrane protein</topology>
    </subcellularLocation>
</comment>
<feature type="domain" description="Rhodopsin" evidence="8">
    <location>
        <begin position="41"/>
        <end position="279"/>
    </location>
</feature>
<feature type="region of interest" description="Disordered" evidence="6">
    <location>
        <begin position="354"/>
        <end position="395"/>
    </location>
</feature>
<evidence type="ECO:0000256" key="7">
    <source>
        <dbReference type="SAM" id="Phobius"/>
    </source>
</evidence>
<evidence type="ECO:0000256" key="6">
    <source>
        <dbReference type="SAM" id="MobiDB-lite"/>
    </source>
</evidence>
<feature type="region of interest" description="Disordered" evidence="6">
    <location>
        <begin position="497"/>
        <end position="518"/>
    </location>
</feature>
<evidence type="ECO:0000259" key="8">
    <source>
        <dbReference type="Pfam" id="PF20684"/>
    </source>
</evidence>
<evidence type="ECO:0000313" key="9">
    <source>
        <dbReference type="EMBL" id="CAI6336657.1"/>
    </source>
</evidence>
<dbReference type="Proteomes" id="UP001152607">
    <property type="component" value="Unassembled WGS sequence"/>
</dbReference>
<keyword evidence="4 7" id="KW-0472">Membrane</keyword>
<protein>
    <recommendedName>
        <fullName evidence="8">Rhodopsin domain-containing protein</fullName>
    </recommendedName>
</protein>
<evidence type="ECO:0000256" key="1">
    <source>
        <dbReference type="ARBA" id="ARBA00004141"/>
    </source>
</evidence>
<dbReference type="Pfam" id="PF20684">
    <property type="entry name" value="Fung_rhodopsin"/>
    <property type="match status" value="1"/>
</dbReference>
<feature type="transmembrane region" description="Helical" evidence="7">
    <location>
        <begin position="106"/>
        <end position="124"/>
    </location>
</feature>
<dbReference type="AlphaFoldDB" id="A0A9W4UKF4"/>
<evidence type="ECO:0000256" key="4">
    <source>
        <dbReference type="ARBA" id="ARBA00023136"/>
    </source>
</evidence>
<dbReference type="InterPro" id="IPR049326">
    <property type="entry name" value="Rhodopsin_dom_fungi"/>
</dbReference>
<keyword evidence="2 7" id="KW-0812">Transmembrane</keyword>
<feature type="transmembrane region" description="Helical" evidence="7">
    <location>
        <begin position="216"/>
        <end position="237"/>
    </location>
</feature>
<feature type="transmembrane region" description="Helical" evidence="7">
    <location>
        <begin position="136"/>
        <end position="158"/>
    </location>
</feature>
<evidence type="ECO:0000313" key="10">
    <source>
        <dbReference type="Proteomes" id="UP001152607"/>
    </source>
</evidence>
<comment type="similarity">
    <text evidence="5">Belongs to the SAT4 family.</text>
</comment>
<reference evidence="9" key="1">
    <citation type="submission" date="2023-01" db="EMBL/GenBank/DDBJ databases">
        <authorList>
            <person name="Van Ghelder C."/>
            <person name="Rancurel C."/>
        </authorList>
    </citation>
    <scope>NUCLEOTIDE SEQUENCE</scope>
    <source>
        <strain evidence="9">CNCM I-4278</strain>
    </source>
</reference>
<feature type="compositionally biased region" description="Low complexity" evidence="6">
    <location>
        <begin position="449"/>
        <end position="464"/>
    </location>
</feature>
<dbReference type="GO" id="GO:0016020">
    <property type="term" value="C:membrane"/>
    <property type="evidence" value="ECO:0007669"/>
    <property type="project" value="UniProtKB-SubCell"/>
</dbReference>
<sequence length="518" mass="57310">MPTLQLRTSIEGQDPIATSIPTDFVSLASICLFLTLMAASLRIFTKTVDIKRVQVDDYVIIISTVGFTVFIGIMFAAANAGLSLPTAELSLQQYKSAVRLSDALDITYAPTMFAAKLAILIQLARFRHARKQLVYWSVRFLIVLNVLCYTGVFIVQAINCYFNSNLDAKTAPGLSGTRNFTGITSGTTNVISNLFILVLAVFGVAAMQLSRTRQVFLGLMLLLGSFTCAASIVRLVYSVRVEGSPDFSVTVWALHKWSIGELTSIIYCACCPTFPRLLQYIQGRSSPSPPTHTKQIDDLENSRSETAMSDYEFEELLKQPPKVFNGIRYYNKPTPIPQPLARSNSAKTYRIPITRSNSTPTRNFSRTIYTDSPQQNTSRTSILRTTSPPPIQPQKSLRRTPIYHIDALASLPPPPPIPFTPPYPSTPVHSIPEYDIPISPGSPTQSHFPVSPSTTNNTSWPSPTQTEFSVPEVNDATQLRMMPVYFATIRKTVDVRVSSHTNPGSPITWAKGGTPRMW</sequence>
<accession>A0A9W4UKF4</accession>
<keyword evidence="10" id="KW-1185">Reference proteome</keyword>
<feature type="compositionally biased region" description="Polar residues" evidence="6">
    <location>
        <begin position="354"/>
        <end position="386"/>
    </location>
</feature>
<feature type="region of interest" description="Disordered" evidence="6">
    <location>
        <begin position="443"/>
        <end position="467"/>
    </location>
</feature>
<dbReference type="PANTHER" id="PTHR33048">
    <property type="entry name" value="PTH11-LIKE INTEGRAL MEMBRANE PROTEIN (AFU_ORTHOLOGUE AFUA_5G11245)"/>
    <property type="match status" value="1"/>
</dbReference>
<dbReference type="PANTHER" id="PTHR33048:SF47">
    <property type="entry name" value="INTEGRAL MEMBRANE PROTEIN-RELATED"/>
    <property type="match status" value="1"/>
</dbReference>